<dbReference type="InterPro" id="IPR014258">
    <property type="entry name" value="CAP_domain_YkwD-like"/>
</dbReference>
<dbReference type="Proteomes" id="UP000447833">
    <property type="component" value="Unassembled WGS sequence"/>
</dbReference>
<dbReference type="NCBIfam" id="TIGR02909">
    <property type="entry name" value="spore_YkwD"/>
    <property type="match status" value="1"/>
</dbReference>
<organism evidence="2 3">
    <name type="scientific">Guptibacillus hwajinpoensis</name>
    <dbReference type="NCBI Taxonomy" id="208199"/>
    <lineage>
        <taxon>Bacteria</taxon>
        <taxon>Bacillati</taxon>
        <taxon>Bacillota</taxon>
        <taxon>Bacilli</taxon>
        <taxon>Bacillales</taxon>
        <taxon>Guptibacillaceae</taxon>
        <taxon>Guptibacillus</taxon>
    </lineage>
</organism>
<dbReference type="SUPFAM" id="SSF54106">
    <property type="entry name" value="LysM domain"/>
    <property type="match status" value="1"/>
</dbReference>
<dbReference type="InterPro" id="IPR014044">
    <property type="entry name" value="CAP_dom"/>
</dbReference>
<sequence length="194" mass="21657">MVALPDVALGQTTYTVKPGDTLWKISKRYRIGLTEIISANPHFENPDLIYPGDQVNVPTANPSIEKSKDVGQQVMDLTNEERAKNGLSPLTWNWQVARVARYKSSDMRNKNYFSHQSPTYGSPFTMLESFGVSYRSAGENIAAGQATPEEVVKAWMNSEGHRKNILNPGYTEIGVGYISGGSYGHYWTQMFISK</sequence>
<dbReference type="Gene3D" id="3.40.33.10">
    <property type="entry name" value="CAP"/>
    <property type="match status" value="1"/>
</dbReference>
<name>A0A845EYQ8_9BACL</name>
<accession>A0A845EYQ8</accession>
<protein>
    <submittedName>
        <fullName evidence="2">SafA/ExsA family spore coat assembly protein</fullName>
    </submittedName>
</protein>
<dbReference type="SMART" id="SM00257">
    <property type="entry name" value="LysM"/>
    <property type="match status" value="1"/>
</dbReference>
<feature type="domain" description="LysM" evidence="1">
    <location>
        <begin position="12"/>
        <end position="57"/>
    </location>
</feature>
<dbReference type="SUPFAM" id="SSF55797">
    <property type="entry name" value="PR-1-like"/>
    <property type="match status" value="1"/>
</dbReference>
<dbReference type="InterPro" id="IPR018392">
    <property type="entry name" value="LysM"/>
</dbReference>
<dbReference type="InterPro" id="IPR035940">
    <property type="entry name" value="CAP_sf"/>
</dbReference>
<dbReference type="PROSITE" id="PS51782">
    <property type="entry name" value="LYSM"/>
    <property type="match status" value="1"/>
</dbReference>
<dbReference type="CDD" id="cd05379">
    <property type="entry name" value="CAP_bacterial"/>
    <property type="match status" value="1"/>
</dbReference>
<comment type="caution">
    <text evidence="2">The sequence shown here is derived from an EMBL/GenBank/DDBJ whole genome shotgun (WGS) entry which is preliminary data.</text>
</comment>
<dbReference type="InterPro" id="IPR014248">
    <property type="entry name" value="Spore_coat_assembly_SafA"/>
</dbReference>
<dbReference type="PANTHER" id="PTHR31157">
    <property type="entry name" value="SCP DOMAIN-CONTAINING PROTEIN"/>
    <property type="match status" value="1"/>
</dbReference>
<dbReference type="Pfam" id="PF00188">
    <property type="entry name" value="CAP"/>
    <property type="match status" value="1"/>
</dbReference>
<reference evidence="2 3" key="1">
    <citation type="submission" date="2019-11" db="EMBL/GenBank/DDBJ databases">
        <title>Genome sequences of 17 halophilic strains isolated from different environments.</title>
        <authorList>
            <person name="Furrow R.E."/>
        </authorList>
    </citation>
    <scope>NUCLEOTIDE SEQUENCE [LARGE SCALE GENOMIC DNA]</scope>
    <source>
        <strain evidence="2 3">22506_14_FS</strain>
    </source>
</reference>
<evidence type="ECO:0000313" key="3">
    <source>
        <dbReference type="Proteomes" id="UP000447833"/>
    </source>
</evidence>
<gene>
    <name evidence="2" type="primary">safA</name>
    <name evidence="2" type="ORF">GLW07_09865</name>
</gene>
<dbReference type="CDD" id="cd00118">
    <property type="entry name" value="LysM"/>
    <property type="match status" value="1"/>
</dbReference>
<dbReference type="NCBIfam" id="TIGR02899">
    <property type="entry name" value="spore_safA"/>
    <property type="match status" value="1"/>
</dbReference>
<dbReference type="Gene3D" id="3.10.350.10">
    <property type="entry name" value="LysM domain"/>
    <property type="match status" value="1"/>
</dbReference>
<dbReference type="AlphaFoldDB" id="A0A845EYQ8"/>
<evidence type="ECO:0000259" key="1">
    <source>
        <dbReference type="PROSITE" id="PS51782"/>
    </source>
</evidence>
<dbReference type="PANTHER" id="PTHR31157:SF1">
    <property type="entry name" value="SCP DOMAIN-CONTAINING PROTEIN"/>
    <property type="match status" value="1"/>
</dbReference>
<proteinExistence type="predicted"/>
<evidence type="ECO:0000313" key="2">
    <source>
        <dbReference type="EMBL" id="MYL63657.1"/>
    </source>
</evidence>
<dbReference type="Pfam" id="PF01476">
    <property type="entry name" value="LysM"/>
    <property type="match status" value="1"/>
</dbReference>
<dbReference type="InterPro" id="IPR036779">
    <property type="entry name" value="LysM_dom_sf"/>
</dbReference>
<dbReference type="EMBL" id="WMEY01000003">
    <property type="protein sequence ID" value="MYL63657.1"/>
    <property type="molecule type" value="Genomic_DNA"/>
</dbReference>